<evidence type="ECO:0000313" key="3">
    <source>
        <dbReference type="Proteomes" id="UP001634007"/>
    </source>
</evidence>
<accession>A0ABD3LSI6</accession>
<dbReference type="AlphaFoldDB" id="A0ABD3LSI6"/>
<reference evidence="2 3" key="1">
    <citation type="submission" date="2024-11" db="EMBL/GenBank/DDBJ databases">
        <title>Chromosome-level genome assembly of Eucalyptus globulus Labill. provides insights into its genome evolution.</title>
        <authorList>
            <person name="Li X."/>
        </authorList>
    </citation>
    <scope>NUCLEOTIDE SEQUENCE [LARGE SCALE GENOMIC DNA]</scope>
    <source>
        <strain evidence="2">CL2024</strain>
        <tissue evidence="2">Fresh tender leaves</tissue>
    </source>
</reference>
<proteinExistence type="predicted"/>
<feature type="region of interest" description="Disordered" evidence="1">
    <location>
        <begin position="17"/>
        <end position="39"/>
    </location>
</feature>
<organism evidence="2 3">
    <name type="scientific">Eucalyptus globulus</name>
    <name type="common">Tasmanian blue gum</name>
    <dbReference type="NCBI Taxonomy" id="34317"/>
    <lineage>
        <taxon>Eukaryota</taxon>
        <taxon>Viridiplantae</taxon>
        <taxon>Streptophyta</taxon>
        <taxon>Embryophyta</taxon>
        <taxon>Tracheophyta</taxon>
        <taxon>Spermatophyta</taxon>
        <taxon>Magnoliopsida</taxon>
        <taxon>eudicotyledons</taxon>
        <taxon>Gunneridae</taxon>
        <taxon>Pentapetalae</taxon>
        <taxon>rosids</taxon>
        <taxon>malvids</taxon>
        <taxon>Myrtales</taxon>
        <taxon>Myrtaceae</taxon>
        <taxon>Myrtoideae</taxon>
        <taxon>Eucalypteae</taxon>
        <taxon>Eucalyptus</taxon>
    </lineage>
</organism>
<protein>
    <submittedName>
        <fullName evidence="2">Uncharacterized protein</fullName>
    </submittedName>
</protein>
<evidence type="ECO:0000313" key="2">
    <source>
        <dbReference type="EMBL" id="KAL3754713.1"/>
    </source>
</evidence>
<dbReference type="EMBL" id="JBJKBG010000001">
    <property type="protein sequence ID" value="KAL3754713.1"/>
    <property type="molecule type" value="Genomic_DNA"/>
</dbReference>
<evidence type="ECO:0000256" key="1">
    <source>
        <dbReference type="SAM" id="MobiDB-lite"/>
    </source>
</evidence>
<dbReference type="Proteomes" id="UP001634007">
    <property type="component" value="Unassembled WGS sequence"/>
</dbReference>
<sequence>MKRCVINRHRNGRRISWGLQAGSRAESQPNAKKVDEQRKVRRENDILLRERVPRSTTYGARGNTFSKSLSSTEDLVQMPRCFVKKIWKSIWGIGCISKDFPLKVTRETSIGHSEL</sequence>
<comment type="caution">
    <text evidence="2">The sequence shown here is derived from an EMBL/GenBank/DDBJ whole genome shotgun (WGS) entry which is preliminary data.</text>
</comment>
<gene>
    <name evidence="2" type="ORF">ACJRO7_001901</name>
</gene>
<name>A0ABD3LSI6_EUCGL</name>
<keyword evidence="3" id="KW-1185">Reference proteome</keyword>